<evidence type="ECO:0000256" key="14">
    <source>
        <dbReference type="ARBA" id="ARBA00023098"/>
    </source>
</evidence>
<comment type="caution">
    <text evidence="18">The sequence shown here is derived from an EMBL/GenBank/DDBJ whole genome shotgun (WGS) entry which is preliminary data.</text>
</comment>
<keyword evidence="6" id="KW-0153">Cholesterol metabolism</keyword>
<evidence type="ECO:0000256" key="2">
    <source>
        <dbReference type="ARBA" id="ARBA00005017"/>
    </source>
</evidence>
<dbReference type="GO" id="GO:0006695">
    <property type="term" value="P:cholesterol biosynthetic process"/>
    <property type="evidence" value="ECO:0007669"/>
    <property type="project" value="UniProtKB-KW"/>
</dbReference>
<proteinExistence type="predicted"/>
<accession>A0AAE1P9J1</accession>
<keyword evidence="8" id="KW-0547">Nucleotide-binding</keyword>
<keyword evidence="5" id="KW-0444">Lipid biosynthesis</keyword>
<name>A0AAE1P9J1_9EUCA</name>
<evidence type="ECO:0000256" key="6">
    <source>
        <dbReference type="ARBA" id="ARBA00022548"/>
    </source>
</evidence>
<evidence type="ECO:0000256" key="17">
    <source>
        <dbReference type="ARBA" id="ARBA00034549"/>
    </source>
</evidence>
<evidence type="ECO:0000256" key="11">
    <source>
        <dbReference type="ARBA" id="ARBA00022840"/>
    </source>
</evidence>
<dbReference type="GO" id="GO:0005829">
    <property type="term" value="C:cytosol"/>
    <property type="evidence" value="ECO:0007669"/>
    <property type="project" value="UniProtKB-SubCell"/>
</dbReference>
<evidence type="ECO:0000256" key="3">
    <source>
        <dbReference type="ARBA" id="ARBA00012958"/>
    </source>
</evidence>
<dbReference type="GO" id="GO:0004631">
    <property type="term" value="F:phosphomevalonate kinase activity"/>
    <property type="evidence" value="ECO:0007669"/>
    <property type="project" value="UniProtKB-EC"/>
</dbReference>
<dbReference type="Proteomes" id="UP001292094">
    <property type="component" value="Unassembled WGS sequence"/>
</dbReference>
<dbReference type="EC" id="2.7.4.2" evidence="3"/>
<keyword evidence="10" id="KW-0152">Cholesterol biosynthesis</keyword>
<organism evidence="18 19">
    <name type="scientific">Petrolisthes manimaculis</name>
    <dbReference type="NCBI Taxonomy" id="1843537"/>
    <lineage>
        <taxon>Eukaryota</taxon>
        <taxon>Metazoa</taxon>
        <taxon>Ecdysozoa</taxon>
        <taxon>Arthropoda</taxon>
        <taxon>Crustacea</taxon>
        <taxon>Multicrustacea</taxon>
        <taxon>Malacostraca</taxon>
        <taxon>Eumalacostraca</taxon>
        <taxon>Eucarida</taxon>
        <taxon>Decapoda</taxon>
        <taxon>Pleocyemata</taxon>
        <taxon>Anomura</taxon>
        <taxon>Galatheoidea</taxon>
        <taxon>Porcellanidae</taxon>
        <taxon>Petrolisthes</taxon>
    </lineage>
</organism>
<dbReference type="InterPro" id="IPR005919">
    <property type="entry name" value="Pmev_kin_anim"/>
</dbReference>
<evidence type="ECO:0000256" key="9">
    <source>
        <dbReference type="ARBA" id="ARBA00022777"/>
    </source>
</evidence>
<evidence type="ECO:0000256" key="4">
    <source>
        <dbReference type="ARBA" id="ARBA00022490"/>
    </source>
</evidence>
<dbReference type="Pfam" id="PF04275">
    <property type="entry name" value="P-mevalo_kinase"/>
    <property type="match status" value="1"/>
</dbReference>
<dbReference type="AlphaFoldDB" id="A0AAE1P9J1"/>
<keyword evidence="4" id="KW-0963">Cytoplasm</keyword>
<keyword evidence="12" id="KW-0752">Steroid biosynthesis</keyword>
<evidence type="ECO:0000256" key="10">
    <source>
        <dbReference type="ARBA" id="ARBA00022778"/>
    </source>
</evidence>
<keyword evidence="13" id="KW-0756">Sterol biosynthesis</keyword>
<keyword evidence="11" id="KW-0067">ATP-binding</keyword>
<gene>
    <name evidence="18" type="ORF">Pmani_023691</name>
</gene>
<evidence type="ECO:0000256" key="16">
    <source>
        <dbReference type="ARBA" id="ARBA00023221"/>
    </source>
</evidence>
<sequence>METCYEACKLCKETSEANFLEKHTIYSNMASRQPKLIVLFSGKRKTGKDYITDHLYDRLDKEKEIVIIKLSAPLKKEFAVQSNLDYERLLQSINYKEKYRPEMISFGEMKRKEDPGFFIRAAIKMFNAVNYPVWIVSDMRRKSDLDWFKEYYPHVLYTVRIESTEEFRKLRGYIFKKGVDDEESECSLDDYTDWDMKIHNSGSNLPVVLPDEWPHLLEDCCSTHPSNHIYPRNLGATVSAGVSILAVQKQREAEVYC</sequence>
<dbReference type="GO" id="GO:0005524">
    <property type="term" value="F:ATP binding"/>
    <property type="evidence" value="ECO:0007669"/>
    <property type="project" value="UniProtKB-KW"/>
</dbReference>
<dbReference type="Gene3D" id="3.40.50.300">
    <property type="entry name" value="P-loop containing nucleotide triphosphate hydrolases"/>
    <property type="match status" value="1"/>
</dbReference>
<evidence type="ECO:0000256" key="7">
    <source>
        <dbReference type="ARBA" id="ARBA00022679"/>
    </source>
</evidence>
<keyword evidence="16" id="KW-0753">Steroid metabolism</keyword>
<evidence type="ECO:0000256" key="12">
    <source>
        <dbReference type="ARBA" id="ARBA00022955"/>
    </source>
</evidence>
<evidence type="ECO:0000313" key="18">
    <source>
        <dbReference type="EMBL" id="KAK4304363.1"/>
    </source>
</evidence>
<keyword evidence="14" id="KW-0443">Lipid metabolism</keyword>
<keyword evidence="7" id="KW-0808">Transferase</keyword>
<evidence type="ECO:0000256" key="8">
    <source>
        <dbReference type="ARBA" id="ARBA00022741"/>
    </source>
</evidence>
<keyword evidence="9" id="KW-0418">Kinase</keyword>
<evidence type="ECO:0000256" key="5">
    <source>
        <dbReference type="ARBA" id="ARBA00022516"/>
    </source>
</evidence>
<protein>
    <recommendedName>
        <fullName evidence="17">Phosphomevalonate kinase</fullName>
        <ecNumber evidence="3">2.7.4.2</ecNumber>
    </recommendedName>
</protein>
<evidence type="ECO:0000313" key="19">
    <source>
        <dbReference type="Proteomes" id="UP001292094"/>
    </source>
</evidence>
<keyword evidence="19" id="KW-1185">Reference proteome</keyword>
<dbReference type="PANTHER" id="PTHR13101">
    <property type="entry name" value="PHOSPHOMEVALONATE KINASE"/>
    <property type="match status" value="1"/>
</dbReference>
<evidence type="ECO:0000256" key="1">
    <source>
        <dbReference type="ARBA" id="ARBA00004514"/>
    </source>
</evidence>
<dbReference type="GO" id="GO:0019287">
    <property type="term" value="P:isopentenyl diphosphate biosynthetic process, mevalonate pathway"/>
    <property type="evidence" value="ECO:0007669"/>
    <property type="project" value="TreeGrafter"/>
</dbReference>
<reference evidence="18" key="1">
    <citation type="submission" date="2023-11" db="EMBL/GenBank/DDBJ databases">
        <title>Genome assemblies of two species of porcelain crab, Petrolisthes cinctipes and Petrolisthes manimaculis (Anomura: Porcellanidae).</title>
        <authorList>
            <person name="Angst P."/>
        </authorList>
    </citation>
    <scope>NUCLEOTIDE SEQUENCE</scope>
    <source>
        <strain evidence="18">PB745_02</strain>
        <tissue evidence="18">Gill</tissue>
    </source>
</reference>
<comment type="subcellular location">
    <subcellularLocation>
        <location evidence="1">Cytoplasm</location>
        <location evidence="1">Cytosol</location>
    </subcellularLocation>
</comment>
<evidence type="ECO:0000256" key="13">
    <source>
        <dbReference type="ARBA" id="ARBA00023011"/>
    </source>
</evidence>
<dbReference type="PANTHER" id="PTHR13101:SF1">
    <property type="entry name" value="PHOSPHOMEVALONATE KINASE"/>
    <property type="match status" value="1"/>
</dbReference>
<evidence type="ECO:0000256" key="15">
    <source>
        <dbReference type="ARBA" id="ARBA00023166"/>
    </source>
</evidence>
<dbReference type="EMBL" id="JAWZYT010002440">
    <property type="protein sequence ID" value="KAK4304363.1"/>
    <property type="molecule type" value="Genomic_DNA"/>
</dbReference>
<dbReference type="InterPro" id="IPR027417">
    <property type="entry name" value="P-loop_NTPase"/>
</dbReference>
<comment type="pathway">
    <text evidence="2">Isoprenoid biosynthesis; isopentenyl diphosphate biosynthesis via mevalonate pathway; isopentenyl diphosphate from (R)-mevalonate: step 2/3.</text>
</comment>
<keyword evidence="15" id="KW-1207">Sterol metabolism</keyword>